<evidence type="ECO:0000256" key="1">
    <source>
        <dbReference type="ARBA" id="ARBA00004117"/>
    </source>
</evidence>
<keyword evidence="4" id="KW-1185">Reference proteome</keyword>
<dbReference type="InterPro" id="IPR001444">
    <property type="entry name" value="Flag_bb_rod_N"/>
</dbReference>
<accession>A0A931HA09</accession>
<evidence type="ECO:0000313" key="4">
    <source>
        <dbReference type="Proteomes" id="UP000617634"/>
    </source>
</evidence>
<dbReference type="Proteomes" id="UP000617634">
    <property type="component" value="Unassembled WGS sequence"/>
</dbReference>
<keyword evidence="3" id="KW-0282">Flagellum</keyword>
<name>A0A931HA09_9SPHN</name>
<dbReference type="EMBL" id="JADZGI010000001">
    <property type="protein sequence ID" value="MBH0111934.1"/>
    <property type="molecule type" value="Genomic_DNA"/>
</dbReference>
<keyword evidence="3" id="KW-0966">Cell projection</keyword>
<gene>
    <name evidence="3" type="ORF">I5E68_03075</name>
</gene>
<feature type="domain" description="Flagellar basal body rod protein N-terminal" evidence="2">
    <location>
        <begin position="15"/>
        <end position="38"/>
    </location>
</feature>
<evidence type="ECO:0000313" key="3">
    <source>
        <dbReference type="EMBL" id="MBH0111934.1"/>
    </source>
</evidence>
<organism evidence="3 4">
    <name type="scientific">Novosphingobium aureum</name>
    <dbReference type="NCBI Taxonomy" id="2792964"/>
    <lineage>
        <taxon>Bacteria</taxon>
        <taxon>Pseudomonadati</taxon>
        <taxon>Pseudomonadota</taxon>
        <taxon>Alphaproteobacteria</taxon>
        <taxon>Sphingomonadales</taxon>
        <taxon>Sphingomonadaceae</taxon>
        <taxon>Novosphingobium</taxon>
    </lineage>
</organism>
<protein>
    <submittedName>
        <fullName evidence="3">Flagellar biosynthesis protein FlgB</fullName>
    </submittedName>
</protein>
<dbReference type="GO" id="GO:0009425">
    <property type="term" value="C:bacterial-type flagellum basal body"/>
    <property type="evidence" value="ECO:0007669"/>
    <property type="project" value="UniProtKB-SubCell"/>
</dbReference>
<sequence>MSSVPPLIAGMTRSMKAMAEQQRVIAENVANSETPGYKARTVTAPDFSALVQHYGGAAGSPGVARPTVEISAAMSALGASAPQAGSRVVLDSATSETKPDGNNVTLEDQLLALGQVQTDFTAATNIYKKQMGLMRLALGRG</sequence>
<comment type="caution">
    <text evidence="3">The sequence shown here is derived from an EMBL/GenBank/DDBJ whole genome shotgun (WGS) entry which is preliminary data.</text>
</comment>
<keyword evidence="3" id="KW-0969">Cilium</keyword>
<dbReference type="Pfam" id="PF00460">
    <property type="entry name" value="Flg_bb_rod"/>
    <property type="match status" value="1"/>
</dbReference>
<reference evidence="3" key="1">
    <citation type="submission" date="2020-11" db="EMBL/GenBank/DDBJ databases">
        <title>Novosphingobium aureum sp. nov., a marine bacterium isolated from sediment of a salt flat.</title>
        <authorList>
            <person name="Yoo Y."/>
            <person name="Kim J.-J."/>
        </authorList>
    </citation>
    <scope>NUCLEOTIDE SEQUENCE</scope>
    <source>
        <strain evidence="3">YJ-S2-02</strain>
    </source>
</reference>
<evidence type="ECO:0000259" key="2">
    <source>
        <dbReference type="Pfam" id="PF00460"/>
    </source>
</evidence>
<dbReference type="AlphaFoldDB" id="A0A931HA09"/>
<dbReference type="RefSeq" id="WP_197160668.1">
    <property type="nucleotide sequence ID" value="NZ_JADZGI010000001.1"/>
</dbReference>
<comment type="subcellular location">
    <subcellularLocation>
        <location evidence="1">Bacterial flagellum basal body</location>
    </subcellularLocation>
</comment>
<proteinExistence type="predicted"/>